<feature type="compositionally biased region" description="Basic and acidic residues" evidence="3">
    <location>
        <begin position="63"/>
        <end position="90"/>
    </location>
</feature>
<dbReference type="GO" id="GO:0030527">
    <property type="term" value="F:structural constituent of chromatin"/>
    <property type="evidence" value="ECO:0007669"/>
    <property type="project" value="InterPro"/>
</dbReference>
<evidence type="ECO:0000256" key="3">
    <source>
        <dbReference type="SAM" id="MobiDB-lite"/>
    </source>
</evidence>
<evidence type="ECO:0000313" key="5">
    <source>
        <dbReference type="Proteomes" id="UP000813463"/>
    </source>
</evidence>
<dbReference type="RefSeq" id="XP_021843720.1">
    <property type="nucleotide sequence ID" value="XM_021988028.2"/>
</dbReference>
<dbReference type="AlphaFoldDB" id="A0A9R0JRB6"/>
<evidence type="ECO:0000313" key="6">
    <source>
        <dbReference type="RefSeq" id="XP_021843720.1"/>
    </source>
</evidence>
<dbReference type="InterPro" id="IPR007125">
    <property type="entry name" value="H2A/H2B/H3"/>
</dbReference>
<dbReference type="Gene3D" id="1.10.20.10">
    <property type="entry name" value="Histone, subunit A"/>
    <property type="match status" value="1"/>
</dbReference>
<evidence type="ECO:0000256" key="1">
    <source>
        <dbReference type="ARBA" id="ARBA00002001"/>
    </source>
</evidence>
<protein>
    <recommendedName>
        <fullName evidence="4">Core Histone H2A/H2B/H3 domain-containing protein</fullName>
    </recommendedName>
</protein>
<dbReference type="SMART" id="SM00427">
    <property type="entry name" value="H2B"/>
    <property type="match status" value="1"/>
</dbReference>
<comment type="function">
    <text evidence="1">Core component of nucleosome. Nucleosomes wrap and compact DNA into chromatin, limiting DNA accessibility to the cellular machineries which require DNA as a template. Histones thereby play a central role in transcription regulation, DNA repair, DNA replication and chromosomal stability. DNA accessibility is regulated via a complex set of post-translational modifications of histones, also called histone code, and nucleosome remodeling.</text>
</comment>
<proteinExistence type="inferred from homology"/>
<dbReference type="FunFam" id="1.10.20.10:FF:000043">
    <property type="entry name" value="Histone H2B"/>
    <property type="match status" value="1"/>
</dbReference>
<dbReference type="InterPro" id="IPR009072">
    <property type="entry name" value="Histone-fold"/>
</dbReference>
<sequence length="221" mass="24536">MAPRKKKVVKTTTKVVQETVEVVSVIGSQEDQALARPEVTEEQTSVTKSIPIEDQETETQDLEIEKLPTPPREEAPPRKEEYEGQARTKVDGPSAQNEAQEVKKEKAAKTSTTGRKRGKKRMRGEMGEGYKRYVFRVMKQVHPGMGITSGAMTVINNFMTDMFERLAGEASKLSTYSKKQTMTAREIQGAVKLVLPGELGKHAVAEGSKAVTNYVTYDSKK</sequence>
<dbReference type="GO" id="GO:0000786">
    <property type="term" value="C:nucleosome"/>
    <property type="evidence" value="ECO:0007669"/>
    <property type="project" value="InterPro"/>
</dbReference>
<feature type="region of interest" description="Disordered" evidence="3">
    <location>
        <begin position="28"/>
        <end position="122"/>
    </location>
</feature>
<organism evidence="5 6">
    <name type="scientific">Spinacia oleracea</name>
    <name type="common">Spinach</name>
    <dbReference type="NCBI Taxonomy" id="3562"/>
    <lineage>
        <taxon>Eukaryota</taxon>
        <taxon>Viridiplantae</taxon>
        <taxon>Streptophyta</taxon>
        <taxon>Embryophyta</taxon>
        <taxon>Tracheophyta</taxon>
        <taxon>Spermatophyta</taxon>
        <taxon>Magnoliopsida</taxon>
        <taxon>eudicotyledons</taxon>
        <taxon>Gunneridae</taxon>
        <taxon>Pentapetalae</taxon>
        <taxon>Caryophyllales</taxon>
        <taxon>Chenopodiaceae</taxon>
        <taxon>Chenopodioideae</taxon>
        <taxon>Anserineae</taxon>
        <taxon>Spinacia</taxon>
    </lineage>
</organism>
<feature type="compositionally biased region" description="Acidic residues" evidence="3">
    <location>
        <begin position="53"/>
        <end position="62"/>
    </location>
</feature>
<comment type="similarity">
    <text evidence="2">Belongs to the histone H2B family.</text>
</comment>
<accession>A0A9R0JRB6</accession>
<dbReference type="GeneID" id="110783685"/>
<dbReference type="GO" id="GO:0046982">
    <property type="term" value="F:protein heterodimerization activity"/>
    <property type="evidence" value="ECO:0007669"/>
    <property type="project" value="InterPro"/>
</dbReference>
<dbReference type="KEGG" id="soe:110783685"/>
<reference evidence="6" key="2">
    <citation type="submission" date="2025-08" db="UniProtKB">
        <authorList>
            <consortium name="RefSeq"/>
        </authorList>
    </citation>
    <scope>IDENTIFICATION</scope>
    <source>
        <tissue evidence="6">Leaf</tissue>
    </source>
</reference>
<evidence type="ECO:0000259" key="4">
    <source>
        <dbReference type="Pfam" id="PF00125"/>
    </source>
</evidence>
<dbReference type="Proteomes" id="UP000813463">
    <property type="component" value="Chromosome 4"/>
</dbReference>
<dbReference type="Pfam" id="PF00125">
    <property type="entry name" value="Histone"/>
    <property type="match status" value="1"/>
</dbReference>
<gene>
    <name evidence="6" type="primary">LOC110783685</name>
</gene>
<name>A0A9R0JRB6_SPIOL</name>
<dbReference type="GO" id="GO:0003677">
    <property type="term" value="F:DNA binding"/>
    <property type="evidence" value="ECO:0007669"/>
    <property type="project" value="InterPro"/>
</dbReference>
<reference evidence="5" key="1">
    <citation type="journal article" date="2021" name="Nat. Commun.">
        <title>Genomic analyses provide insights into spinach domestication and the genetic basis of agronomic traits.</title>
        <authorList>
            <person name="Cai X."/>
            <person name="Sun X."/>
            <person name="Xu C."/>
            <person name="Sun H."/>
            <person name="Wang X."/>
            <person name="Ge C."/>
            <person name="Zhang Z."/>
            <person name="Wang Q."/>
            <person name="Fei Z."/>
            <person name="Jiao C."/>
            <person name="Wang Q."/>
        </authorList>
    </citation>
    <scope>NUCLEOTIDE SEQUENCE [LARGE SCALE GENOMIC DNA]</scope>
    <source>
        <strain evidence="5">cv. Varoflay</strain>
    </source>
</reference>
<dbReference type="GO" id="GO:0005634">
    <property type="term" value="C:nucleus"/>
    <property type="evidence" value="ECO:0007669"/>
    <property type="project" value="UniProtKB-ARBA"/>
</dbReference>
<keyword evidence="5" id="KW-1185">Reference proteome</keyword>
<dbReference type="PRINTS" id="PR00621">
    <property type="entry name" value="HISTONEH2B"/>
</dbReference>
<dbReference type="OrthoDB" id="1166527at2759"/>
<feature type="domain" description="Core Histone H2A/H2B/H3" evidence="4">
    <location>
        <begin position="112"/>
        <end position="193"/>
    </location>
</feature>
<dbReference type="PANTHER" id="PTHR23428">
    <property type="entry name" value="HISTONE H2B"/>
    <property type="match status" value="1"/>
</dbReference>
<dbReference type="SUPFAM" id="SSF47113">
    <property type="entry name" value="Histone-fold"/>
    <property type="match status" value="1"/>
</dbReference>
<evidence type="ECO:0000256" key="2">
    <source>
        <dbReference type="ARBA" id="ARBA00006846"/>
    </source>
</evidence>
<dbReference type="InterPro" id="IPR000558">
    <property type="entry name" value="Histone_H2B"/>
</dbReference>
<dbReference type="CDD" id="cd22910">
    <property type="entry name" value="HFD_H2B"/>
    <property type="match status" value="1"/>
</dbReference>